<dbReference type="CDD" id="cd00077">
    <property type="entry name" value="HDc"/>
    <property type="match status" value="1"/>
</dbReference>
<dbReference type="PROSITE" id="PS51831">
    <property type="entry name" value="HD"/>
    <property type="match status" value="1"/>
</dbReference>
<dbReference type="AlphaFoldDB" id="A0A1G6V0N9"/>
<reference evidence="3 4" key="1">
    <citation type="submission" date="2016-10" db="EMBL/GenBank/DDBJ databases">
        <authorList>
            <person name="de Groot N.N."/>
        </authorList>
    </citation>
    <scope>NUCLEOTIDE SEQUENCE [LARGE SCALE GENOMIC DNA]</scope>
    <source>
        <strain evidence="3 4">DSM 20475</strain>
    </source>
</reference>
<dbReference type="Gene3D" id="1.10.3210.10">
    <property type="entry name" value="Hypothetical protein af1432"/>
    <property type="match status" value="1"/>
</dbReference>
<dbReference type="RefSeq" id="WP_091791448.1">
    <property type="nucleotide sequence ID" value="NZ_FNAF01000003.1"/>
</dbReference>
<feature type="transmembrane region" description="Helical" evidence="1">
    <location>
        <begin position="379"/>
        <end position="402"/>
    </location>
</feature>
<dbReference type="SUPFAM" id="SSF109604">
    <property type="entry name" value="HD-domain/PDEase-like"/>
    <property type="match status" value="1"/>
</dbReference>
<dbReference type="STRING" id="2741.SAMN04489866_103191"/>
<keyword evidence="1" id="KW-0812">Transmembrane</keyword>
<dbReference type="InterPro" id="IPR011621">
    <property type="entry name" value="Metal-dep_PHydrolase_7TM_intra"/>
</dbReference>
<dbReference type="InterPro" id="IPR003607">
    <property type="entry name" value="HD/PDEase_dom"/>
</dbReference>
<feature type="transmembrane region" description="Helical" evidence="1">
    <location>
        <begin position="20"/>
        <end position="42"/>
    </location>
</feature>
<organism evidence="3 4">
    <name type="scientific">Peptococcus niger</name>
    <dbReference type="NCBI Taxonomy" id="2741"/>
    <lineage>
        <taxon>Bacteria</taxon>
        <taxon>Bacillati</taxon>
        <taxon>Bacillota</taxon>
        <taxon>Clostridia</taxon>
        <taxon>Eubacteriales</taxon>
        <taxon>Peptococcaceae</taxon>
        <taxon>Peptococcus</taxon>
    </lineage>
</organism>
<dbReference type="InterPro" id="IPR052722">
    <property type="entry name" value="PgpH_phosphodiesterase"/>
</dbReference>
<feature type="transmembrane region" description="Helical" evidence="1">
    <location>
        <begin position="442"/>
        <end position="468"/>
    </location>
</feature>
<keyword evidence="1" id="KW-1133">Transmembrane helix</keyword>
<dbReference type="InterPro" id="IPR006674">
    <property type="entry name" value="HD_domain"/>
</dbReference>
<feature type="transmembrane region" description="Helical" evidence="1">
    <location>
        <begin position="316"/>
        <end position="336"/>
    </location>
</feature>
<gene>
    <name evidence="3" type="ORF">SAMN04489866_103191</name>
</gene>
<dbReference type="Pfam" id="PF07697">
    <property type="entry name" value="7TMR-HDED"/>
    <property type="match status" value="1"/>
</dbReference>
<feature type="transmembrane region" description="Helical" evidence="1">
    <location>
        <begin position="282"/>
        <end position="304"/>
    </location>
</feature>
<dbReference type="EMBL" id="FNAF01000003">
    <property type="protein sequence ID" value="SDD47111.1"/>
    <property type="molecule type" value="Genomic_DNA"/>
</dbReference>
<dbReference type="Pfam" id="PF01966">
    <property type="entry name" value="HD"/>
    <property type="match status" value="1"/>
</dbReference>
<feature type="domain" description="HD" evidence="2">
    <location>
        <begin position="501"/>
        <end position="643"/>
    </location>
</feature>
<dbReference type="OrthoDB" id="9806952at2"/>
<evidence type="ECO:0000256" key="1">
    <source>
        <dbReference type="SAM" id="Phobius"/>
    </source>
</evidence>
<evidence type="ECO:0000259" key="2">
    <source>
        <dbReference type="PROSITE" id="PS51831"/>
    </source>
</evidence>
<feature type="transmembrane region" description="Helical" evidence="1">
    <location>
        <begin position="414"/>
        <end position="435"/>
    </location>
</feature>
<dbReference type="PANTHER" id="PTHR36442">
    <property type="entry name" value="CYCLIC-DI-AMP PHOSPHODIESTERASE PGPH"/>
    <property type="match status" value="1"/>
</dbReference>
<proteinExistence type="predicted"/>
<dbReference type="InterPro" id="IPR006675">
    <property type="entry name" value="HDIG_dom"/>
</dbReference>
<dbReference type="Proteomes" id="UP000198995">
    <property type="component" value="Unassembled WGS sequence"/>
</dbReference>
<dbReference type="PANTHER" id="PTHR36442:SF1">
    <property type="entry name" value="CYCLIC-DI-AMP PHOSPHODIESTERASE PGPH"/>
    <property type="match status" value="1"/>
</dbReference>
<dbReference type="Pfam" id="PF07698">
    <property type="entry name" value="7TM-7TMR_HD"/>
    <property type="match status" value="1"/>
</dbReference>
<keyword evidence="4" id="KW-1185">Reference proteome</keyword>
<dbReference type="InterPro" id="IPR011624">
    <property type="entry name" value="Metal-dep_PHydrolase_7TM_extra"/>
</dbReference>
<accession>A0A1G6V0N9</accession>
<protein>
    <recommendedName>
        <fullName evidence="2">HD domain-containing protein</fullName>
    </recommendedName>
</protein>
<evidence type="ECO:0000313" key="4">
    <source>
        <dbReference type="Proteomes" id="UP000198995"/>
    </source>
</evidence>
<evidence type="ECO:0000313" key="3">
    <source>
        <dbReference type="EMBL" id="SDD47111.1"/>
    </source>
</evidence>
<feature type="transmembrane region" description="Helical" evidence="1">
    <location>
        <begin position="348"/>
        <end position="367"/>
    </location>
</feature>
<dbReference type="SMART" id="SM00471">
    <property type="entry name" value="HDc"/>
    <property type="match status" value="1"/>
</dbReference>
<dbReference type="NCBIfam" id="TIGR00277">
    <property type="entry name" value="HDIG"/>
    <property type="match status" value="1"/>
</dbReference>
<name>A0A1G6V0N9_PEPNI</name>
<keyword evidence="1" id="KW-0472">Membrane</keyword>
<sequence>MTQDLAKHKNWPEKLKEMTIGAKIAVVVSFIFLWGIFFWHLVPEQTSWEVGGVAEQDVHADRSVTYEDKEATRLKEKEALKGFQDVYTLSLVRFNQISLATVDNDFDELNRIIVQKKGKARNSSEAPDLTLAEQKKALQETLSLTLSADELDALLEYDDTKLENLHKNVVAVMSEIMGAGVRENQVGAARNQILESISGDASLSDLDKKVLDQLLNGVTLYPTQVYDQKATQAKKDEIIKQVDPVWHTIQKGQLIVNRGEVITAAHYEAMTALGYTTDRSPVGIGIGIGLMLLILYVSLIRYLLRYYEKAAFIKRLKLCLLILLINVLLFTLFSAIRVGDSEMALRQVYLLAPVATGVLLAAVLMSSREALAILTATTFLYVFYGQDILAAVASLLAGLVAVSQVRHLQRRLDLGRVAVAVGASLAAVTVAQGIFWEQNLTVIALGLGFSFANGIAAVIITLGILPYIEKAFDMTTSVSLLELGDQSNTLLKRLMLEAPGTYHHSMMVANLAEAAADAIGADPLLTRIGAYYHDIGKLRRPIFFAENQFTQKNPHEKISPMLSTLIITSHVKDGVAMAQEAGLPESVIDLIGQHHGNTVVRYFYSEAQKLDSDAQEKDFRYPQKKPQSREAAVLMLADSVEAAVRSAGGKLSAGQIEGVVHKIIQQKLADGQFSECPVTFRDLHETGEVFSRMLCGIYHKRIEYPDSKELKEGGNA</sequence>